<dbReference type="PANTHER" id="PTHR21041">
    <property type="entry name" value="DENDRITIC CELL-SPECIFIC TRANSMEMBRANE PROTEIN"/>
    <property type="match status" value="1"/>
</dbReference>
<evidence type="ECO:0000259" key="6">
    <source>
        <dbReference type="PROSITE" id="PS51462"/>
    </source>
</evidence>
<accession>A0A915JKC1</accession>
<evidence type="ECO:0000256" key="4">
    <source>
        <dbReference type="ARBA" id="ARBA00023136"/>
    </source>
</evidence>
<feature type="domain" description="Nudix hydrolase" evidence="6">
    <location>
        <begin position="353"/>
        <end position="489"/>
    </location>
</feature>
<keyword evidence="4 5" id="KW-0472">Membrane</keyword>
<dbReference type="Gene3D" id="3.90.79.10">
    <property type="entry name" value="Nucleoside Triphosphate Pyrophosphohydrolase"/>
    <property type="match status" value="1"/>
</dbReference>
<dbReference type="GO" id="GO:0016020">
    <property type="term" value="C:membrane"/>
    <property type="evidence" value="ECO:0007669"/>
    <property type="project" value="UniProtKB-SubCell"/>
</dbReference>
<dbReference type="Pfam" id="PF07782">
    <property type="entry name" value="DC_STAMP"/>
    <property type="match status" value="1"/>
</dbReference>
<dbReference type="AlphaFoldDB" id="A0A915JKC1"/>
<keyword evidence="3 5" id="KW-1133">Transmembrane helix</keyword>
<proteinExistence type="predicted"/>
<dbReference type="InterPro" id="IPR051856">
    <property type="entry name" value="CSR-E3_Ligase_Protein"/>
</dbReference>
<evidence type="ECO:0000256" key="3">
    <source>
        <dbReference type="ARBA" id="ARBA00022989"/>
    </source>
</evidence>
<dbReference type="InterPro" id="IPR000086">
    <property type="entry name" value="NUDIX_hydrolase_dom"/>
</dbReference>
<dbReference type="PROSITE" id="PS51462">
    <property type="entry name" value="NUDIX"/>
    <property type="match status" value="1"/>
</dbReference>
<dbReference type="InterPro" id="IPR012858">
    <property type="entry name" value="DC_STAMP-like"/>
</dbReference>
<evidence type="ECO:0000313" key="8">
    <source>
        <dbReference type="WBParaSite" id="nRc.2.0.1.t26491-RA"/>
    </source>
</evidence>
<feature type="transmembrane region" description="Helical" evidence="5">
    <location>
        <begin position="75"/>
        <end position="98"/>
    </location>
</feature>
<keyword evidence="7" id="KW-1185">Reference proteome</keyword>
<sequence length="498" mass="59010">MCYESNVALPREMSETENELIESTKVAEEVLEQFEVNVQLEANIAVPQLKMFSLPQAFSRIRANFSWLRATIDTLFFILKILKLIYLGRVVIIIYFWIRNYLKDVAHENNMVGDQFFLIDQRRKMSNKQCFDVLRKFELRKVHTSGGFVAQIFRGVLKDFNRSADVNQSLSNDHCRREPTEVNWSFIEGGVSWIWFVFSLLFLQKIFTAYATRLRLLVASTTFPQRDYVRNLWLYNNMLEVRLKKFYVAKESMESWVENPYLIPVESAFDIMYRKYSKMKFILRFFAKQACFICGDRSSGEDPRRYCRYHKTYFCQNCLYGYPCFGMCYACRAMPWFQEFDFDKKSDIDYDLATRAGYIVCRRATNSAWQYFLFQQSPKFTDWAPPFGLCRRNEKLSETADRILERDLELESDEYENVVDFEALVDILDGKGRKTGQMVYYFAAILDDDSAEKDFSLPEAFVDFDWVDIERACKLVGKQNLQPALLKLDYFLRKYMSK</sequence>
<dbReference type="Proteomes" id="UP000887565">
    <property type="component" value="Unplaced"/>
</dbReference>
<feature type="transmembrane region" description="Helical" evidence="5">
    <location>
        <begin position="193"/>
        <end position="211"/>
    </location>
</feature>
<keyword evidence="2 5" id="KW-0812">Transmembrane</keyword>
<evidence type="ECO:0000256" key="5">
    <source>
        <dbReference type="SAM" id="Phobius"/>
    </source>
</evidence>
<evidence type="ECO:0000313" key="7">
    <source>
        <dbReference type="Proteomes" id="UP000887565"/>
    </source>
</evidence>
<dbReference type="InterPro" id="IPR015797">
    <property type="entry name" value="NUDIX_hydrolase-like_dom_sf"/>
</dbReference>
<evidence type="ECO:0000256" key="2">
    <source>
        <dbReference type="ARBA" id="ARBA00022692"/>
    </source>
</evidence>
<dbReference type="SUPFAM" id="SSF55811">
    <property type="entry name" value="Nudix"/>
    <property type="match status" value="1"/>
</dbReference>
<name>A0A915JKC1_ROMCU</name>
<dbReference type="WBParaSite" id="nRc.2.0.1.t26491-RA">
    <property type="protein sequence ID" value="nRc.2.0.1.t26491-RA"/>
    <property type="gene ID" value="nRc.2.0.1.g26491"/>
</dbReference>
<organism evidence="7 8">
    <name type="scientific">Romanomermis culicivorax</name>
    <name type="common">Nematode worm</name>
    <dbReference type="NCBI Taxonomy" id="13658"/>
    <lineage>
        <taxon>Eukaryota</taxon>
        <taxon>Metazoa</taxon>
        <taxon>Ecdysozoa</taxon>
        <taxon>Nematoda</taxon>
        <taxon>Enoplea</taxon>
        <taxon>Dorylaimia</taxon>
        <taxon>Mermithida</taxon>
        <taxon>Mermithoidea</taxon>
        <taxon>Mermithidae</taxon>
        <taxon>Romanomermis</taxon>
    </lineage>
</organism>
<evidence type="ECO:0000256" key="1">
    <source>
        <dbReference type="ARBA" id="ARBA00004141"/>
    </source>
</evidence>
<reference evidence="8" key="1">
    <citation type="submission" date="2022-11" db="UniProtKB">
        <authorList>
            <consortium name="WormBaseParasite"/>
        </authorList>
    </citation>
    <scope>IDENTIFICATION</scope>
</reference>
<protein>
    <submittedName>
        <fullName evidence="8">Nudix hydrolase domain-containing protein</fullName>
    </submittedName>
</protein>
<comment type="subcellular location">
    <subcellularLocation>
        <location evidence="1">Membrane</location>
        <topology evidence="1">Multi-pass membrane protein</topology>
    </subcellularLocation>
</comment>